<protein>
    <submittedName>
        <fullName evidence="1">Uncharacterized protein</fullName>
    </submittedName>
</protein>
<name>A0A7S0GF71_9STRA</name>
<evidence type="ECO:0000313" key="1">
    <source>
        <dbReference type="EMBL" id="CAD8420432.1"/>
    </source>
</evidence>
<sequence length="120" mass="13786">MMMQMVVRKRDTTSIYAIFNRNIEKRNREEGMGVLRCYFLFNTVLTHGCPFSDVVFHSSLFRLIESPSPKHCAKVSITASLLKKDDDHPVFLLAFCFCSNPFRCLYVRPSSLSSPSLEVN</sequence>
<proteinExistence type="predicted"/>
<reference evidence="1" key="1">
    <citation type="submission" date="2021-01" db="EMBL/GenBank/DDBJ databases">
        <authorList>
            <person name="Corre E."/>
            <person name="Pelletier E."/>
            <person name="Niang G."/>
            <person name="Scheremetjew M."/>
            <person name="Finn R."/>
            <person name="Kale V."/>
            <person name="Holt S."/>
            <person name="Cochrane G."/>
            <person name="Meng A."/>
            <person name="Brown T."/>
            <person name="Cohen L."/>
        </authorList>
    </citation>
    <scope>NUCLEOTIDE SEQUENCE</scope>
    <source>
        <strain evidence="1">CCAP1064/1</strain>
    </source>
</reference>
<gene>
    <name evidence="1" type="ORF">PINE0816_LOCUS16583</name>
</gene>
<organism evidence="1">
    <name type="scientific">Proboscia inermis</name>
    <dbReference type="NCBI Taxonomy" id="420281"/>
    <lineage>
        <taxon>Eukaryota</taxon>
        <taxon>Sar</taxon>
        <taxon>Stramenopiles</taxon>
        <taxon>Ochrophyta</taxon>
        <taxon>Bacillariophyta</taxon>
        <taxon>Coscinodiscophyceae</taxon>
        <taxon>Rhizosoleniophycidae</taxon>
        <taxon>Rhizosoleniales</taxon>
        <taxon>Rhizosoleniaceae</taxon>
        <taxon>Proboscia</taxon>
    </lineage>
</organism>
<dbReference type="AlphaFoldDB" id="A0A7S0GF71"/>
<accession>A0A7S0GF71</accession>
<dbReference type="EMBL" id="HBEL01035335">
    <property type="protein sequence ID" value="CAD8420432.1"/>
    <property type="molecule type" value="Transcribed_RNA"/>
</dbReference>